<dbReference type="STRING" id="639282.DEFDS_0936"/>
<evidence type="ECO:0000256" key="7">
    <source>
        <dbReference type="PIRSR" id="PIRSR036979-1"/>
    </source>
</evidence>
<feature type="binding site" evidence="5">
    <location>
        <position position="152"/>
    </location>
    <ligand>
        <name>Mn(2+)</name>
        <dbReference type="ChEBI" id="CHEBI:29035"/>
        <label>2</label>
    </ligand>
</feature>
<dbReference type="RefSeq" id="WP_013007655.1">
    <property type="nucleotide sequence ID" value="NC_013939.1"/>
</dbReference>
<sequence>MCEYKSNIFKWSGRVDSASDKLAFRWHQVVKQIDLQADSIDFDDSVVLLGFCSDEGVKRNKGRIGAKNAPGEVRKYLASLPWHWDSLKLYDAGDVIVDDDLESGQKLLGELVKIIKDKKGFPVIIGGGHEVAYGTFLGIKDYNISIVNFDAHFDNRPYDDAPSSGTMFAQIADELKEEYKYFCLGVQKSGNTRQLFERNERFGGRYLLSDEVKNRNFTNEIRNYLKNADYIYTTVCMDVFSSDISCGVSAPTPFGISPDDFLFFAEKIFETGKLTAFDIAEINPEYDIDGRTARLGANIIFYVIDAISRWGYR</sequence>
<dbReference type="InterPro" id="IPR006035">
    <property type="entry name" value="Ureohydrolase"/>
</dbReference>
<comment type="cofactor">
    <cofactor evidence="5 7">
        <name>Mn(2+)</name>
        <dbReference type="ChEBI" id="CHEBI:29035"/>
    </cofactor>
    <text evidence="5 7">Binds 2 manganese ions per subunit.</text>
</comment>
<protein>
    <recommendedName>
        <fullName evidence="5 6">Formimidoylglutamase</fullName>
        <ecNumber evidence="5 6">3.5.3.8</ecNumber>
    </recommendedName>
    <alternativeName>
        <fullName evidence="5">Formiminoglutamase</fullName>
    </alternativeName>
    <alternativeName>
        <fullName evidence="5">Formiminoglutamate hydrolase</fullName>
    </alternativeName>
</protein>
<dbReference type="PANTHER" id="PTHR11358">
    <property type="entry name" value="ARGINASE/AGMATINASE"/>
    <property type="match status" value="1"/>
</dbReference>
<accession>D3PCT5</accession>
<dbReference type="Proteomes" id="UP000001520">
    <property type="component" value="Chromosome"/>
</dbReference>
<name>D3PCT5_DEFDS</name>
<feature type="binding site" evidence="5 7">
    <location>
        <position position="154"/>
    </location>
    <ligand>
        <name>Mn(2+)</name>
        <dbReference type="ChEBI" id="CHEBI:29035"/>
        <label>1</label>
    </ligand>
</feature>
<organism evidence="9 10">
    <name type="scientific">Deferribacter desulfuricans (strain DSM 14783 / JCM 11476 / NBRC 101012 / SSM1)</name>
    <dbReference type="NCBI Taxonomy" id="639282"/>
    <lineage>
        <taxon>Bacteria</taxon>
        <taxon>Pseudomonadati</taxon>
        <taxon>Deferribacterota</taxon>
        <taxon>Deferribacteres</taxon>
        <taxon>Deferribacterales</taxon>
        <taxon>Deferribacteraceae</taxon>
        <taxon>Deferribacter</taxon>
    </lineage>
</organism>
<evidence type="ECO:0000256" key="5">
    <source>
        <dbReference type="HAMAP-Rule" id="MF_00737"/>
    </source>
</evidence>
<dbReference type="GO" id="GO:0050415">
    <property type="term" value="F:formimidoylglutamase activity"/>
    <property type="evidence" value="ECO:0007669"/>
    <property type="project" value="UniProtKB-UniRule"/>
</dbReference>
<evidence type="ECO:0000256" key="3">
    <source>
        <dbReference type="ARBA" id="ARBA00022808"/>
    </source>
</evidence>
<dbReference type="UniPathway" id="UPA00379">
    <property type="reaction ID" value="UER00552"/>
</dbReference>
<dbReference type="GO" id="GO:0008783">
    <property type="term" value="F:agmatinase activity"/>
    <property type="evidence" value="ECO:0007669"/>
    <property type="project" value="TreeGrafter"/>
</dbReference>
<dbReference type="HAMAP" id="MF_00737">
    <property type="entry name" value="Formimidoylglutam"/>
    <property type="match status" value="1"/>
</dbReference>
<dbReference type="Pfam" id="PF00491">
    <property type="entry name" value="Arginase"/>
    <property type="match status" value="1"/>
</dbReference>
<dbReference type="GO" id="GO:0019557">
    <property type="term" value="P:L-histidine catabolic process to glutamate and formate"/>
    <property type="evidence" value="ECO:0007669"/>
    <property type="project" value="UniProtKB-UniPathway"/>
</dbReference>
<dbReference type="GO" id="GO:0019556">
    <property type="term" value="P:L-histidine catabolic process to glutamate and formamide"/>
    <property type="evidence" value="ECO:0007669"/>
    <property type="project" value="UniProtKB-UniRule"/>
</dbReference>
<dbReference type="PROSITE" id="PS51409">
    <property type="entry name" value="ARGINASE_2"/>
    <property type="match status" value="1"/>
</dbReference>
<keyword evidence="2 5" id="KW-0378">Hydrolase</keyword>
<keyword evidence="1 5" id="KW-0479">Metal-binding</keyword>
<dbReference type="PANTHER" id="PTHR11358:SF35">
    <property type="entry name" value="FORMIMIDOYLGLUTAMASE"/>
    <property type="match status" value="1"/>
</dbReference>
<dbReference type="CDD" id="cd09988">
    <property type="entry name" value="Formimidoylglutamase"/>
    <property type="match status" value="1"/>
</dbReference>
<feature type="binding site" evidence="7">
    <location>
        <position position="238"/>
    </location>
    <ligand>
        <name>Mn(2+)</name>
        <dbReference type="ChEBI" id="CHEBI:29035"/>
        <label>1</label>
    </ligand>
</feature>
<keyword evidence="10" id="KW-1185">Reference proteome</keyword>
<feature type="binding site" evidence="5 7">
    <location>
        <position position="236"/>
    </location>
    <ligand>
        <name>Mn(2+)</name>
        <dbReference type="ChEBI" id="CHEBI:29035"/>
        <label>1</label>
    </ligand>
</feature>
<dbReference type="SUPFAM" id="SSF52768">
    <property type="entry name" value="Arginase/deacetylase"/>
    <property type="match status" value="1"/>
</dbReference>
<evidence type="ECO:0000256" key="1">
    <source>
        <dbReference type="ARBA" id="ARBA00022723"/>
    </source>
</evidence>
<dbReference type="HOGENOM" id="CLU_039478_2_0_0"/>
<dbReference type="GO" id="GO:0033389">
    <property type="term" value="P:putrescine biosynthetic process from arginine, via agmatine"/>
    <property type="evidence" value="ECO:0007669"/>
    <property type="project" value="TreeGrafter"/>
</dbReference>
<keyword evidence="3 5" id="KW-0369">Histidine metabolism</keyword>
<gene>
    <name evidence="5 9" type="primary">hutG</name>
    <name evidence="9" type="ordered locus">DEFDS_0936</name>
</gene>
<comment type="function">
    <text evidence="5">Catalyzes the conversion of N-formimidoyl-L-glutamate to L-glutamate and formamide.</text>
</comment>
<dbReference type="EMBL" id="AP011529">
    <property type="protein sequence ID" value="BAI80408.1"/>
    <property type="molecule type" value="Genomic_DNA"/>
</dbReference>
<feature type="binding site" evidence="7">
    <location>
        <position position="152"/>
    </location>
    <ligand>
        <name>Mn(2+)</name>
        <dbReference type="ChEBI" id="CHEBI:29035"/>
        <label>1</label>
    </ligand>
</feature>
<keyword evidence="4 5" id="KW-0464">Manganese</keyword>
<dbReference type="PIRSF" id="PIRSF036979">
    <property type="entry name" value="Arginase"/>
    <property type="match status" value="1"/>
</dbReference>
<evidence type="ECO:0000256" key="6">
    <source>
        <dbReference type="NCBIfam" id="TIGR01227"/>
    </source>
</evidence>
<feature type="binding site" evidence="5 7">
    <location>
        <position position="150"/>
    </location>
    <ligand>
        <name>Mn(2+)</name>
        <dbReference type="ChEBI" id="CHEBI:29035"/>
        <label>1</label>
    </ligand>
</feature>
<dbReference type="EC" id="3.5.3.8" evidence="5 6"/>
<dbReference type="AlphaFoldDB" id="D3PCT5"/>
<dbReference type="eggNOG" id="COG0010">
    <property type="taxonomic scope" value="Bacteria"/>
</dbReference>
<dbReference type="InterPro" id="IPR023696">
    <property type="entry name" value="Ureohydrolase_dom_sf"/>
</dbReference>
<feature type="binding site" evidence="5">
    <location>
        <position position="236"/>
    </location>
    <ligand>
        <name>Mn(2+)</name>
        <dbReference type="ChEBI" id="CHEBI:29035"/>
        <label>2</label>
    </ligand>
</feature>
<comment type="pathway">
    <text evidence="5">Amino-acid degradation; L-histidine degradation into L-glutamate; L-glutamate from N-formimidoyl-L-glutamate (hydrolase route): step 1/1.</text>
</comment>
<dbReference type="OrthoDB" id="9788689at2"/>
<comment type="catalytic activity">
    <reaction evidence="5">
        <text>N-formimidoyl-L-glutamate + H2O = formamide + L-glutamate</text>
        <dbReference type="Rhea" id="RHEA:22492"/>
        <dbReference type="ChEBI" id="CHEBI:15377"/>
        <dbReference type="ChEBI" id="CHEBI:16397"/>
        <dbReference type="ChEBI" id="CHEBI:29985"/>
        <dbReference type="ChEBI" id="CHEBI:58928"/>
        <dbReference type="EC" id="3.5.3.8"/>
    </reaction>
</comment>
<feature type="binding site" evidence="5">
    <location>
        <position position="238"/>
    </location>
    <ligand>
        <name>Mn(2+)</name>
        <dbReference type="ChEBI" id="CHEBI:29035"/>
        <label>2</label>
    </ligand>
</feature>
<dbReference type="Gene3D" id="3.40.800.10">
    <property type="entry name" value="Ureohydrolase domain"/>
    <property type="match status" value="1"/>
</dbReference>
<feature type="binding site" evidence="5">
    <location>
        <position position="150"/>
    </location>
    <ligand>
        <name>Mn(2+)</name>
        <dbReference type="ChEBI" id="CHEBI:29035"/>
        <label>2</label>
    </ligand>
</feature>
<evidence type="ECO:0000256" key="4">
    <source>
        <dbReference type="ARBA" id="ARBA00023211"/>
    </source>
</evidence>
<dbReference type="InterPro" id="IPR005923">
    <property type="entry name" value="HutG"/>
</dbReference>
<evidence type="ECO:0000256" key="2">
    <source>
        <dbReference type="ARBA" id="ARBA00022801"/>
    </source>
</evidence>
<dbReference type="KEGG" id="ddf:DEFDS_0936"/>
<dbReference type="GO" id="GO:0030145">
    <property type="term" value="F:manganese ion binding"/>
    <property type="evidence" value="ECO:0007669"/>
    <property type="project" value="UniProtKB-UniRule"/>
</dbReference>
<evidence type="ECO:0000313" key="10">
    <source>
        <dbReference type="Proteomes" id="UP000001520"/>
    </source>
</evidence>
<feature type="binding site" evidence="5 7">
    <location>
        <position position="129"/>
    </location>
    <ligand>
        <name>Mn(2+)</name>
        <dbReference type="ChEBI" id="CHEBI:29035"/>
        <label>1</label>
    </ligand>
</feature>
<reference evidence="9 10" key="1">
    <citation type="journal article" date="2010" name="DNA Res.">
        <title>Bacterial lifestyle in a deep-sea hydrothermal vent chimney revealed by the genome sequence of the thermophilic bacterium Deferribacter desulfuricans SSM1.</title>
        <authorList>
            <person name="Takaki Y."/>
            <person name="Shimamura S."/>
            <person name="Nakagawa S."/>
            <person name="Fukuhara Y."/>
            <person name="Horikawa H."/>
            <person name="Ankai A."/>
            <person name="Harada T."/>
            <person name="Hosoyama A."/>
            <person name="Oguchi A."/>
            <person name="Fukui S."/>
            <person name="Fujita N."/>
            <person name="Takami H."/>
            <person name="Takai K."/>
        </authorList>
    </citation>
    <scope>NUCLEOTIDE SEQUENCE [LARGE SCALE GENOMIC DNA]</scope>
    <source>
        <strain evidence="10">DSM 14783 / JCM 11476 / NBRC 101012 / SSM1</strain>
    </source>
</reference>
<proteinExistence type="inferred from homology"/>
<comment type="similarity">
    <text evidence="5 8">Belongs to the arginase family.</text>
</comment>
<evidence type="ECO:0000313" key="9">
    <source>
        <dbReference type="EMBL" id="BAI80408.1"/>
    </source>
</evidence>
<evidence type="ECO:0000256" key="8">
    <source>
        <dbReference type="PROSITE-ProRule" id="PRU00742"/>
    </source>
</evidence>
<dbReference type="NCBIfam" id="TIGR01227">
    <property type="entry name" value="hutG"/>
    <property type="match status" value="1"/>
</dbReference>